<evidence type="ECO:0000313" key="2">
    <source>
        <dbReference type="EMBL" id="MFC3809901.1"/>
    </source>
</evidence>
<evidence type="ECO:0000259" key="1">
    <source>
        <dbReference type="Pfam" id="PF12705"/>
    </source>
</evidence>
<comment type="caution">
    <text evidence="2">The sequence shown here is derived from an EMBL/GenBank/DDBJ whole genome shotgun (WGS) entry which is preliminary data.</text>
</comment>
<dbReference type="Pfam" id="PF12705">
    <property type="entry name" value="PDDEXK_1"/>
    <property type="match status" value="1"/>
</dbReference>
<proteinExistence type="predicted"/>
<dbReference type="InterPro" id="IPR027417">
    <property type="entry name" value="P-loop_NTPase"/>
</dbReference>
<dbReference type="Gene3D" id="3.90.320.10">
    <property type="match status" value="1"/>
</dbReference>
<name>A0ABV7YV09_9BACT</name>
<sequence length="933" mass="107584">MDSFLKLASKQIFDSHNLEDLRKVQVILPSRRAVYFFKKSLSENSDRPFLSPSVISIDDFVLGLSKLTPLDSIDLYYRIFEIFKRLDEKASFDNFVSIAPVILNDFENIDQALIEHPHELFRYMSEAEAIARWNLEEDFNFTENAQSYFSFFDKVALVYEMLGKELLDEANCYKGMAYRIVANQVLDLVDTNFNKIYFVGLNALSKAEEKIVSTLVKSNAAVTLWDTDNYYMESDNKAGKKLRSYKKSGKYGEWNFQSNLLKESTKNVNIIAVNNESEQARLVSTLIQTQSDDHVIVVLNERMFLPLYLNLPKVTASYNITMGLKINRSVFYGLIEILFDNQISSFGDNNGNLKLHNKRFLKIIEHPFISQILKNESKDELIIEKMKNEINSKNIVFVSLANLNRIGYSSTFLHLFFVDFTNDVFRFFEIIEKIKSKIHAEVELQSLEYEFLEALNTKTLILKTIASKITDVTVKNLMYLFKELFKSESIPFSGSPEASIQIMSMLETRCLDYKNVTFLNLNEGELPSSSKNKTFIPLDAAVYFGLPIYSDQDAIMAYHFFRIMQRAENINLIYLTSGKSSIGSTEKSRFITQIEEELSTYNKNLVLKYPEVIQDTDEHIIDHEIEIEKSDETIADIKNYLSNKGLYPSSINDFFECQLRFYWAKIKDIRKQNEINDKFGNDVFGTLVHETLETIFKPFQKNKQKLFADDFKEIKSTLPVIIESLLIDKYAGYETKTGLNSVLKKVAERILEQYFDSLVESNSSFEIVGLEIFLTNEFYVNVNQEEVNVKLSGIADNISLKNDILEIIDYKTGKVTSGDISNTIKNNEDPLLKPEKGKLRQLLIYKYLLEKSISNKKIEIGNYKGQEVVPRIVSFKNLGENLSLNHISENTETIIKELTTEIVGDLLNKNKKIVKTQDLLLCTYCDFKEICGR</sequence>
<feature type="domain" description="PD-(D/E)XK endonuclease-like" evidence="1">
    <location>
        <begin position="648"/>
        <end position="931"/>
    </location>
</feature>
<dbReference type="RefSeq" id="WP_379835532.1">
    <property type="nucleotide sequence ID" value="NZ_JBHRYQ010000001.1"/>
</dbReference>
<accession>A0ABV7YV09</accession>
<dbReference type="InterPro" id="IPR038726">
    <property type="entry name" value="PDDEXK_AddAB-type"/>
</dbReference>
<gene>
    <name evidence="2" type="ORF">ACFOOI_04490</name>
</gene>
<dbReference type="EMBL" id="JBHRYQ010000001">
    <property type="protein sequence ID" value="MFC3809901.1"/>
    <property type="molecule type" value="Genomic_DNA"/>
</dbReference>
<protein>
    <submittedName>
        <fullName evidence="2">PD-(D/E)XK nuclease family protein</fullName>
    </submittedName>
</protein>
<dbReference type="InterPro" id="IPR011604">
    <property type="entry name" value="PDDEXK-like_dom_sf"/>
</dbReference>
<reference evidence="3" key="1">
    <citation type="journal article" date="2019" name="Int. J. Syst. Evol. Microbiol.">
        <title>The Global Catalogue of Microorganisms (GCM) 10K type strain sequencing project: providing services to taxonomists for standard genome sequencing and annotation.</title>
        <authorList>
            <consortium name="The Broad Institute Genomics Platform"/>
            <consortium name="The Broad Institute Genome Sequencing Center for Infectious Disease"/>
            <person name="Wu L."/>
            <person name="Ma J."/>
        </authorList>
    </citation>
    <scope>NUCLEOTIDE SEQUENCE [LARGE SCALE GENOMIC DNA]</scope>
    <source>
        <strain evidence="3">CECT 7956</strain>
    </source>
</reference>
<keyword evidence="3" id="KW-1185">Reference proteome</keyword>
<dbReference type="SUPFAM" id="SSF52540">
    <property type="entry name" value="P-loop containing nucleoside triphosphate hydrolases"/>
    <property type="match status" value="1"/>
</dbReference>
<organism evidence="2 3">
    <name type="scientific">Lacihabitans lacunae</name>
    <dbReference type="NCBI Taxonomy" id="1028214"/>
    <lineage>
        <taxon>Bacteria</taxon>
        <taxon>Pseudomonadati</taxon>
        <taxon>Bacteroidota</taxon>
        <taxon>Cytophagia</taxon>
        <taxon>Cytophagales</taxon>
        <taxon>Leadbetterellaceae</taxon>
        <taxon>Lacihabitans</taxon>
    </lineage>
</organism>
<dbReference type="Proteomes" id="UP001595616">
    <property type="component" value="Unassembled WGS sequence"/>
</dbReference>
<evidence type="ECO:0000313" key="3">
    <source>
        <dbReference type="Proteomes" id="UP001595616"/>
    </source>
</evidence>